<feature type="domain" description="PHA accumulation regulator DNA-binding N-terminal" evidence="2">
    <location>
        <begin position="9"/>
        <end position="68"/>
    </location>
</feature>
<name>A0A6L5HT51_9PSED</name>
<comment type="caution">
    <text evidence="5">The sequence shown here is derived from an EMBL/GenBank/DDBJ whole genome shotgun (WGS) entry which is preliminary data.</text>
</comment>
<dbReference type="GO" id="GO:0006355">
    <property type="term" value="P:regulation of DNA-templated transcription"/>
    <property type="evidence" value="ECO:0007669"/>
    <property type="project" value="InterPro"/>
</dbReference>
<protein>
    <submittedName>
        <fullName evidence="5">Polyhydroxyalkanoate synthesis repressor PhaR</fullName>
    </submittedName>
</protein>
<dbReference type="InterPro" id="IPR010134">
    <property type="entry name" value="PHA_reg_PhaR"/>
</dbReference>
<evidence type="ECO:0000313" key="4">
    <source>
        <dbReference type="EMBL" id="MQT88753.1"/>
    </source>
</evidence>
<accession>A0A6L5HT51</accession>
<evidence type="ECO:0000259" key="2">
    <source>
        <dbReference type="Pfam" id="PF07879"/>
    </source>
</evidence>
<evidence type="ECO:0000313" key="6">
    <source>
        <dbReference type="Proteomes" id="UP000441404"/>
    </source>
</evidence>
<dbReference type="InterPro" id="IPR007897">
    <property type="entry name" value="PHB_accumulat"/>
</dbReference>
<dbReference type="AlphaFoldDB" id="A0A6L5HT51"/>
<dbReference type="NCBIfam" id="TIGR01848">
    <property type="entry name" value="PHA_reg_PhaR"/>
    <property type="match status" value="1"/>
</dbReference>
<dbReference type="EMBL" id="WIWI01000013">
    <property type="protein sequence ID" value="MQT88753.1"/>
    <property type="molecule type" value="Genomic_DNA"/>
</dbReference>
<dbReference type="InterPro" id="IPR012909">
    <property type="entry name" value="PHA_DNA-bd_N"/>
</dbReference>
<gene>
    <name evidence="5" type="primary">phaR</name>
    <name evidence="5" type="ORF">GHO27_12100</name>
    <name evidence="4" type="ORF">GHO39_06290</name>
    <name evidence="3" type="ORF">GHO40_14275</name>
</gene>
<feature type="domain" description="PHB accumulation regulatory" evidence="1">
    <location>
        <begin position="114"/>
        <end position="149"/>
    </location>
</feature>
<dbReference type="Pfam" id="PF07879">
    <property type="entry name" value="PHB_acc_N"/>
    <property type="match status" value="1"/>
</dbReference>
<feature type="domain" description="PHB accumulation regulatory" evidence="1">
    <location>
        <begin position="73"/>
        <end position="110"/>
    </location>
</feature>
<evidence type="ECO:0000313" key="7">
    <source>
        <dbReference type="Proteomes" id="UP000478064"/>
    </source>
</evidence>
<proteinExistence type="predicted"/>
<dbReference type="Proteomes" id="UP000489190">
    <property type="component" value="Unassembled WGS sequence"/>
</dbReference>
<dbReference type="RefSeq" id="WP_153327308.1">
    <property type="nucleotide sequence ID" value="NZ_WIVU01000020.1"/>
</dbReference>
<dbReference type="Proteomes" id="UP000478064">
    <property type="component" value="Unassembled WGS sequence"/>
</dbReference>
<evidence type="ECO:0000313" key="3">
    <source>
        <dbReference type="EMBL" id="MQT47878.1"/>
    </source>
</evidence>
<dbReference type="EMBL" id="WIWJ01000023">
    <property type="protein sequence ID" value="MQT47878.1"/>
    <property type="molecule type" value="Genomic_DNA"/>
</dbReference>
<organism evidence="5 7">
    <name type="scientific">Pseudomonas helleri</name>
    <dbReference type="NCBI Taxonomy" id="1608996"/>
    <lineage>
        <taxon>Bacteria</taxon>
        <taxon>Pseudomonadati</taxon>
        <taxon>Pseudomonadota</taxon>
        <taxon>Gammaproteobacteria</taxon>
        <taxon>Pseudomonadales</taxon>
        <taxon>Pseudomonadaceae</taxon>
        <taxon>Pseudomonas</taxon>
    </lineage>
</organism>
<evidence type="ECO:0000313" key="5">
    <source>
        <dbReference type="EMBL" id="MQU06433.1"/>
    </source>
</evidence>
<dbReference type="Proteomes" id="UP000441404">
    <property type="component" value="Unassembled WGS sequence"/>
</dbReference>
<evidence type="ECO:0000313" key="8">
    <source>
        <dbReference type="Proteomes" id="UP000489190"/>
    </source>
</evidence>
<evidence type="ECO:0000259" key="1">
    <source>
        <dbReference type="Pfam" id="PF05233"/>
    </source>
</evidence>
<dbReference type="Pfam" id="PF05233">
    <property type="entry name" value="PHB_acc"/>
    <property type="match status" value="2"/>
</dbReference>
<dbReference type="EMBL" id="WIVU01000020">
    <property type="protein sequence ID" value="MQU06433.1"/>
    <property type="molecule type" value="Genomic_DNA"/>
</dbReference>
<sequence>MPSDKTQRLIKKYPNRRLYDTSSSTHVTLGDVRQMVVEEISFQIVDAKSGEDLTRSILMQIIQEAENDGTPIFSSDMLKNLIRFYGPFQGMLGGYLEKSVQTVLDVQAQVSTQSPQAWSEFMQQQAPVMQSLMQQYLEQSKNLYLNSQNLFGMFGTPLFVQPKPDKKNDDTE</sequence>
<reference evidence="6 7" key="1">
    <citation type="submission" date="2019-10" db="EMBL/GenBank/DDBJ databases">
        <title>Evaluation of single-gene subtyping targets for Pseudomonas.</title>
        <authorList>
            <person name="Reichler S.J."/>
            <person name="Orsi R.H."/>
            <person name="Wiedmann M."/>
            <person name="Martin N.H."/>
            <person name="Murphy S.I."/>
        </authorList>
    </citation>
    <scope>NUCLEOTIDE SEQUENCE [LARGE SCALE GENOMIC DNA]</scope>
    <source>
        <strain evidence="5 7">FSL R10-1637</strain>
        <strain evidence="4 8">FSL R10-3254</strain>
        <strain evidence="3 6">FSL R10-3257</strain>
    </source>
</reference>